<name>A0A543J5M8_9PSEU</name>
<evidence type="ECO:0000313" key="2">
    <source>
        <dbReference type="Proteomes" id="UP000316628"/>
    </source>
</evidence>
<protein>
    <submittedName>
        <fullName evidence="1">Uncharacterized protein</fullName>
    </submittedName>
</protein>
<dbReference type="OrthoDB" id="4916564at2"/>
<keyword evidence="2" id="KW-1185">Reference proteome</keyword>
<organism evidence="1 2">
    <name type="scientific">Saccharothrix saharensis</name>
    <dbReference type="NCBI Taxonomy" id="571190"/>
    <lineage>
        <taxon>Bacteria</taxon>
        <taxon>Bacillati</taxon>
        <taxon>Actinomycetota</taxon>
        <taxon>Actinomycetes</taxon>
        <taxon>Pseudonocardiales</taxon>
        <taxon>Pseudonocardiaceae</taxon>
        <taxon>Saccharothrix</taxon>
    </lineage>
</organism>
<gene>
    <name evidence="1" type="ORF">FHX81_0400</name>
</gene>
<accession>A0A543J5M8</accession>
<comment type="caution">
    <text evidence="1">The sequence shown here is derived from an EMBL/GenBank/DDBJ whole genome shotgun (WGS) entry which is preliminary data.</text>
</comment>
<dbReference type="RefSeq" id="WP_141974932.1">
    <property type="nucleotide sequence ID" value="NZ_VFPP01000001.1"/>
</dbReference>
<dbReference type="EMBL" id="VFPP01000001">
    <property type="protein sequence ID" value="TQM78150.1"/>
    <property type="molecule type" value="Genomic_DNA"/>
</dbReference>
<sequence>MNNRFKQGVFVLDVDAGEVWHLRLGSAVEREGCDQDRQAHYYQPRTLKHVTYTPARFYLGTRLECYDKERAVIFAPS</sequence>
<dbReference type="Proteomes" id="UP000316628">
    <property type="component" value="Unassembled WGS sequence"/>
</dbReference>
<proteinExistence type="predicted"/>
<dbReference type="AlphaFoldDB" id="A0A543J5M8"/>
<evidence type="ECO:0000313" key="1">
    <source>
        <dbReference type="EMBL" id="TQM78150.1"/>
    </source>
</evidence>
<reference evidence="1 2" key="1">
    <citation type="submission" date="2019-06" db="EMBL/GenBank/DDBJ databases">
        <title>Sequencing the genomes of 1000 actinobacteria strains.</title>
        <authorList>
            <person name="Klenk H.-P."/>
        </authorList>
    </citation>
    <scope>NUCLEOTIDE SEQUENCE [LARGE SCALE GENOMIC DNA]</scope>
    <source>
        <strain evidence="1 2">DSM 45456</strain>
    </source>
</reference>